<evidence type="ECO:0000256" key="4">
    <source>
        <dbReference type="ARBA" id="ARBA00023136"/>
    </source>
</evidence>
<evidence type="ECO:0000256" key="6">
    <source>
        <dbReference type="RuleBase" id="RU000320"/>
    </source>
</evidence>
<feature type="transmembrane region" description="Helical" evidence="5">
    <location>
        <begin position="380"/>
        <end position="407"/>
    </location>
</feature>
<evidence type="ECO:0000259" key="7">
    <source>
        <dbReference type="Pfam" id="PF00361"/>
    </source>
</evidence>
<keyword evidence="2 5" id="KW-0812">Transmembrane</keyword>
<dbReference type="Pfam" id="PF00361">
    <property type="entry name" value="Proton_antipo_M"/>
    <property type="match status" value="1"/>
</dbReference>
<feature type="transmembrane region" description="Helical" evidence="5">
    <location>
        <begin position="82"/>
        <end position="103"/>
    </location>
</feature>
<feature type="transmembrane region" description="Helical" evidence="5">
    <location>
        <begin position="115"/>
        <end position="135"/>
    </location>
</feature>
<proteinExistence type="inferred from homology"/>
<comment type="function">
    <text evidence="5">NDH-1 shuttles electrons from NADH, via FMN and iron-sulfur (Fe-S) centers, to quinones in the respiratory chain. The immediate electron acceptor for the enzyme in this species is believed to be ubiquinone. Couples the redox reaction to proton translocation (for every two electrons transferred, four hydrogen ions are translocated across the cytoplasmic membrane), and thus conserves the redox energy in a proton gradient.</text>
</comment>
<comment type="subcellular location">
    <subcellularLocation>
        <location evidence="5">Cell membrane</location>
        <topology evidence="5">Multi-pass membrane protein</topology>
    </subcellularLocation>
    <subcellularLocation>
        <location evidence="1">Endomembrane system</location>
        <topology evidence="1">Multi-pass membrane protein</topology>
    </subcellularLocation>
    <subcellularLocation>
        <location evidence="6">Membrane</location>
        <topology evidence="6">Multi-pass membrane protein</topology>
    </subcellularLocation>
</comment>
<feature type="transmembrane region" description="Helical" evidence="5">
    <location>
        <begin position="169"/>
        <end position="189"/>
    </location>
</feature>
<sequence length="501" mass="54284">MTITLENLQALLPLLITCATTVFVMLAIAIKRNHWWNATVTVAGLNIALISTVYVAFKPYFFPEAASLLPQTVTPLFVVDGFALFFSALTLVAALGATTLTNAYIESSKRNREEIYLLISIATAGGIVMCCAHHMASLFIGLEMMSVALYGMVAYTYDRARSLEATIKYMVLSATASAIMLFGIALIYAQIGSLAFAEIGAKITEAPSLLIVVGGMMLVIGLFFKLSLAPFHLWTPDVYEGAPAPVGAFLATAAKVAVFAVLVRFAIIESKNVLASMPFVFTMIAVACISMLVGNLLALKQNNIKRMLGYSSIAHFGYLLLLVLVGGPQFGVEGFAVYLTIYVMTSLAAFGVVTLMSHAKDRRDADMLNDYRGLFWRRPYLASIFTLALFSLAGIPLTAGFIGKFYVVTAAVGAGPWGWIALAFVVLGSSISIYFYLRTIISLFLAKKHMHRFDAEFNWGQRTGGIMVLGAAAFILIIGIIPNPLMFIAQITQLIWVAPTP</sequence>
<dbReference type="RefSeq" id="WP_189417072.1">
    <property type="nucleotide sequence ID" value="NZ_BMYZ01000001.1"/>
</dbReference>
<feature type="transmembrane region" description="Helical" evidence="5">
    <location>
        <begin position="336"/>
        <end position="359"/>
    </location>
</feature>
<comment type="similarity">
    <text evidence="5">Belongs to the complex I subunit 2 family.</text>
</comment>
<protein>
    <recommendedName>
        <fullName evidence="5">NADH-quinone oxidoreductase subunit N</fullName>
        <ecNumber evidence="5">7.1.1.-</ecNumber>
    </recommendedName>
    <alternativeName>
        <fullName evidence="5">NADH dehydrogenase I subunit N</fullName>
    </alternativeName>
    <alternativeName>
        <fullName evidence="5">NDH-1 subunit N</fullName>
    </alternativeName>
</protein>
<accession>A0ABQ3AYX7</accession>
<keyword evidence="4 5" id="KW-0472">Membrane</keyword>
<dbReference type="Proteomes" id="UP000619761">
    <property type="component" value="Unassembled WGS sequence"/>
</dbReference>
<comment type="subunit">
    <text evidence="5">NDH-1 is composed of 14 different subunits. Subunits NuoA, H, J, K, L, M, N constitute the membrane sector of the complex.</text>
</comment>
<evidence type="ECO:0000256" key="2">
    <source>
        <dbReference type="ARBA" id="ARBA00022692"/>
    </source>
</evidence>
<gene>
    <name evidence="5 8" type="primary">nuoN</name>
    <name evidence="8" type="ORF">GCM10011613_14220</name>
</gene>
<feature type="transmembrane region" description="Helical" evidence="5">
    <location>
        <begin position="419"/>
        <end position="445"/>
    </location>
</feature>
<evidence type="ECO:0000313" key="9">
    <source>
        <dbReference type="Proteomes" id="UP000619761"/>
    </source>
</evidence>
<dbReference type="EMBL" id="BMYZ01000001">
    <property type="protein sequence ID" value="GGY70857.1"/>
    <property type="molecule type" value="Genomic_DNA"/>
</dbReference>
<feature type="transmembrane region" description="Helical" evidence="5">
    <location>
        <begin position="42"/>
        <end position="62"/>
    </location>
</feature>
<feature type="transmembrane region" description="Helical" evidence="5">
    <location>
        <begin position="141"/>
        <end position="157"/>
    </location>
</feature>
<keyword evidence="5" id="KW-0830">Ubiquinone</keyword>
<name>A0ABQ3AYX7_9GAMM</name>
<feature type="transmembrane region" description="Helical" evidence="5">
    <location>
        <begin position="279"/>
        <end position="298"/>
    </location>
</feature>
<feature type="transmembrane region" description="Helical" evidence="5">
    <location>
        <begin position="12"/>
        <end position="30"/>
    </location>
</feature>
<evidence type="ECO:0000256" key="3">
    <source>
        <dbReference type="ARBA" id="ARBA00022989"/>
    </source>
</evidence>
<feature type="transmembrane region" description="Helical" evidence="5">
    <location>
        <begin position="209"/>
        <end position="234"/>
    </location>
</feature>
<dbReference type="InterPro" id="IPR010096">
    <property type="entry name" value="NADH-Q_OxRdtase_suN/2"/>
</dbReference>
<evidence type="ECO:0000256" key="1">
    <source>
        <dbReference type="ARBA" id="ARBA00004127"/>
    </source>
</evidence>
<dbReference type="EC" id="7.1.1.-" evidence="5"/>
<keyword evidence="3 5" id="KW-1133">Transmembrane helix</keyword>
<evidence type="ECO:0000313" key="8">
    <source>
        <dbReference type="EMBL" id="GGY70857.1"/>
    </source>
</evidence>
<dbReference type="NCBIfam" id="NF004439">
    <property type="entry name" value="PRK05777.1-1"/>
    <property type="match status" value="1"/>
</dbReference>
<dbReference type="HAMAP" id="MF_00445">
    <property type="entry name" value="NDH1_NuoN_1"/>
    <property type="match status" value="1"/>
</dbReference>
<organism evidence="8 9">
    <name type="scientific">Cellvibrio zantedeschiae</name>
    <dbReference type="NCBI Taxonomy" id="1237077"/>
    <lineage>
        <taxon>Bacteria</taxon>
        <taxon>Pseudomonadati</taxon>
        <taxon>Pseudomonadota</taxon>
        <taxon>Gammaproteobacteria</taxon>
        <taxon>Cellvibrionales</taxon>
        <taxon>Cellvibrionaceae</taxon>
        <taxon>Cellvibrio</taxon>
    </lineage>
</organism>
<keyword evidence="5" id="KW-0813">Transport</keyword>
<evidence type="ECO:0000256" key="5">
    <source>
        <dbReference type="HAMAP-Rule" id="MF_00445"/>
    </source>
</evidence>
<keyword evidence="5" id="KW-0874">Quinone</keyword>
<feature type="transmembrane region" description="Helical" evidence="5">
    <location>
        <begin position="466"/>
        <end position="491"/>
    </location>
</feature>
<keyword evidence="5" id="KW-0520">NAD</keyword>
<dbReference type="PANTHER" id="PTHR22773">
    <property type="entry name" value="NADH DEHYDROGENASE"/>
    <property type="match status" value="1"/>
</dbReference>
<dbReference type="InterPro" id="IPR001750">
    <property type="entry name" value="ND/Mrp_TM"/>
</dbReference>
<dbReference type="NCBIfam" id="TIGR01770">
    <property type="entry name" value="NDH_I_N"/>
    <property type="match status" value="1"/>
</dbReference>
<keyword evidence="5" id="KW-1003">Cell membrane</keyword>
<comment type="caution">
    <text evidence="8">The sequence shown here is derived from an EMBL/GenBank/DDBJ whole genome shotgun (WGS) entry which is preliminary data.</text>
</comment>
<feature type="transmembrane region" description="Helical" evidence="5">
    <location>
        <begin position="310"/>
        <end position="330"/>
    </location>
</feature>
<reference evidence="9" key="1">
    <citation type="journal article" date="2019" name="Int. J. Syst. Evol. Microbiol.">
        <title>The Global Catalogue of Microorganisms (GCM) 10K type strain sequencing project: providing services to taxonomists for standard genome sequencing and annotation.</title>
        <authorList>
            <consortium name="The Broad Institute Genomics Platform"/>
            <consortium name="The Broad Institute Genome Sequencing Center for Infectious Disease"/>
            <person name="Wu L."/>
            <person name="Ma J."/>
        </authorList>
    </citation>
    <scope>NUCLEOTIDE SEQUENCE [LARGE SCALE GENOMIC DNA]</scope>
    <source>
        <strain evidence="9">KCTC 32239</strain>
    </source>
</reference>
<feature type="transmembrane region" description="Helical" evidence="5">
    <location>
        <begin position="246"/>
        <end position="267"/>
    </location>
</feature>
<feature type="domain" description="NADH:quinone oxidoreductase/Mrp antiporter transmembrane" evidence="7">
    <location>
        <begin position="132"/>
        <end position="426"/>
    </location>
</feature>
<keyword evidence="5" id="KW-1278">Translocase</keyword>
<keyword evidence="9" id="KW-1185">Reference proteome</keyword>
<comment type="catalytic activity">
    <reaction evidence="5">
        <text>a quinone + NADH + 5 H(+)(in) = a quinol + NAD(+) + 4 H(+)(out)</text>
        <dbReference type="Rhea" id="RHEA:57888"/>
        <dbReference type="ChEBI" id="CHEBI:15378"/>
        <dbReference type="ChEBI" id="CHEBI:24646"/>
        <dbReference type="ChEBI" id="CHEBI:57540"/>
        <dbReference type="ChEBI" id="CHEBI:57945"/>
        <dbReference type="ChEBI" id="CHEBI:132124"/>
    </reaction>
</comment>